<dbReference type="InterPro" id="IPR032675">
    <property type="entry name" value="LRR_dom_sf"/>
</dbReference>
<name>A0A4U5PHN6_STECR</name>
<dbReference type="SUPFAM" id="SSF81383">
    <property type="entry name" value="F-box domain"/>
    <property type="match status" value="1"/>
</dbReference>
<protein>
    <recommendedName>
        <fullName evidence="1">F-box domain-containing protein</fullName>
    </recommendedName>
</protein>
<sequence length="470" mass="54163">MTLDLKSLPECVLSRVFKLCSLKERLAFRLVDKQWNRIVVDSAEPLWVDILIHNEDQDQATRTFPVVDYRNLGRNFICKQQNVSSNVKCNHVECCRAVKVKPEYVHLCYLEDFNRIQYPMNVRNLKLANLDQNELYSSQILILQELLKENKAFRKMKSVKIGLVKVSGRIFRSLLTSLPRSLTELEIDSCNLSESILGEIVSELRKKPDFQILSLANSLLEANNDNLLLGVVEHFRSGVKFGLRNCNFEVSTALFRQFLDTWRSTPNAVILRDVTFLVDPELRAALLNSDGIEIQHATNPYVSIITRHLPSIDNMTVLATKVRCQQSIPGLKISNDTGNWLEAKISYSGPHSLMCYTSEACAFPCHFYPPRFELTKENPSQIVKLVVYMDVNEFNLHTKFFFVEMTPEVKNHFSWGWFDSAKFSFNRKHVGFYHQMTLANVFPDDNGQDPYERFAALEGLFDRNPNDQDS</sequence>
<evidence type="ECO:0000259" key="1">
    <source>
        <dbReference type="PROSITE" id="PS50181"/>
    </source>
</evidence>
<feature type="domain" description="F-box" evidence="1">
    <location>
        <begin position="2"/>
        <end position="50"/>
    </location>
</feature>
<proteinExistence type="predicted"/>
<dbReference type="Gene3D" id="3.80.10.10">
    <property type="entry name" value="Ribonuclease Inhibitor"/>
    <property type="match status" value="1"/>
</dbReference>
<dbReference type="SUPFAM" id="SSF52047">
    <property type="entry name" value="RNI-like"/>
    <property type="match status" value="1"/>
</dbReference>
<comment type="caution">
    <text evidence="2">The sequence shown here is derived from an EMBL/GenBank/DDBJ whole genome shotgun (WGS) entry which is preliminary data.</text>
</comment>
<evidence type="ECO:0000313" key="3">
    <source>
        <dbReference type="Proteomes" id="UP000298663"/>
    </source>
</evidence>
<dbReference type="AlphaFoldDB" id="A0A4U5PHN6"/>
<gene>
    <name evidence="2" type="ORF">L596_010210</name>
</gene>
<reference evidence="2 3" key="2">
    <citation type="journal article" date="2019" name="G3 (Bethesda)">
        <title>Hybrid Assembly of the Genome of the Entomopathogenic Nematode Steinernema carpocapsae Identifies the X-Chromosome.</title>
        <authorList>
            <person name="Serra L."/>
            <person name="Macchietto M."/>
            <person name="Macias-Munoz A."/>
            <person name="McGill C.J."/>
            <person name="Rodriguez I.M."/>
            <person name="Rodriguez B."/>
            <person name="Murad R."/>
            <person name="Mortazavi A."/>
        </authorList>
    </citation>
    <scope>NUCLEOTIDE SEQUENCE [LARGE SCALE GENOMIC DNA]</scope>
    <source>
        <strain evidence="2 3">ALL</strain>
    </source>
</reference>
<accession>A0A4U5PHN6</accession>
<reference evidence="2 3" key="1">
    <citation type="journal article" date="2015" name="Genome Biol.">
        <title>Comparative genomics of Steinernema reveals deeply conserved gene regulatory networks.</title>
        <authorList>
            <person name="Dillman A.R."/>
            <person name="Macchietto M."/>
            <person name="Porter C.F."/>
            <person name="Rogers A."/>
            <person name="Williams B."/>
            <person name="Antoshechkin I."/>
            <person name="Lee M.M."/>
            <person name="Goodwin Z."/>
            <person name="Lu X."/>
            <person name="Lewis E.E."/>
            <person name="Goodrich-Blair H."/>
            <person name="Stock S.P."/>
            <person name="Adams B.J."/>
            <person name="Sternberg P.W."/>
            <person name="Mortazavi A."/>
        </authorList>
    </citation>
    <scope>NUCLEOTIDE SEQUENCE [LARGE SCALE GENOMIC DNA]</scope>
    <source>
        <strain evidence="2 3">ALL</strain>
    </source>
</reference>
<dbReference type="CDD" id="cd09917">
    <property type="entry name" value="F-box_SF"/>
    <property type="match status" value="1"/>
</dbReference>
<dbReference type="OrthoDB" id="10530187at2759"/>
<evidence type="ECO:0000313" key="2">
    <source>
        <dbReference type="EMBL" id="TKR96149.1"/>
    </source>
</evidence>
<dbReference type="EMBL" id="AZBU02000002">
    <property type="protein sequence ID" value="TKR96149.1"/>
    <property type="molecule type" value="Genomic_DNA"/>
</dbReference>
<dbReference type="InterPro" id="IPR001810">
    <property type="entry name" value="F-box_dom"/>
</dbReference>
<keyword evidence="3" id="KW-1185">Reference proteome</keyword>
<organism evidence="2 3">
    <name type="scientific">Steinernema carpocapsae</name>
    <name type="common">Entomopathogenic nematode</name>
    <dbReference type="NCBI Taxonomy" id="34508"/>
    <lineage>
        <taxon>Eukaryota</taxon>
        <taxon>Metazoa</taxon>
        <taxon>Ecdysozoa</taxon>
        <taxon>Nematoda</taxon>
        <taxon>Chromadorea</taxon>
        <taxon>Rhabditida</taxon>
        <taxon>Tylenchina</taxon>
        <taxon>Panagrolaimomorpha</taxon>
        <taxon>Strongyloidoidea</taxon>
        <taxon>Steinernematidae</taxon>
        <taxon>Steinernema</taxon>
    </lineage>
</organism>
<dbReference type="Proteomes" id="UP000298663">
    <property type="component" value="Unassembled WGS sequence"/>
</dbReference>
<dbReference type="InterPro" id="IPR036047">
    <property type="entry name" value="F-box-like_dom_sf"/>
</dbReference>
<dbReference type="PROSITE" id="PS50181">
    <property type="entry name" value="FBOX"/>
    <property type="match status" value="1"/>
</dbReference>